<keyword evidence="4" id="KW-1185">Reference proteome</keyword>
<comment type="similarity">
    <text evidence="1 2">Belongs to the OprB family.</text>
</comment>
<dbReference type="Pfam" id="PF04966">
    <property type="entry name" value="OprB"/>
    <property type="match status" value="1"/>
</dbReference>
<proteinExistence type="inferred from homology"/>
<protein>
    <submittedName>
        <fullName evidence="3">Uncharacterized protein</fullName>
    </submittedName>
</protein>
<gene>
    <name evidence="3" type="ORF">BFC17_18260</name>
</gene>
<dbReference type="OrthoDB" id="177316at2"/>
<dbReference type="EMBL" id="MJIC01000013">
    <property type="protein sequence ID" value="OFI34331.1"/>
    <property type="molecule type" value="Genomic_DNA"/>
</dbReference>
<sequence>MDTPPDLPELYAEVIVDSFANVHGGRKQSEALLYFANLGAHYQFDSGLFLTGELWLTDNQSISDIVGDEQGISSIEASEAGLHIGQLAVGFESQSVSVLLGVYDINYYFDVLESANLFVHSAFGMGSVFGISGPNGPSTYPQPGLTGRVGYRWDNHFLQVAMADGEPGDPLFYYHTASQEEKRINLMLVGEYNYETDNSKIIAGWWGYNDDSVVLENAGTANGKNTGVYLRGEYNFNPGSHSNNFTLFSRIGTGASKFNFFDEFYSVGITMNSDLISIADEQMGLAIAHARTSDKRMPQYGSAETALELTYSLAFHNGFTLQPSLQWIGSPGAAKGASDAIICGLRFSWSAP</sequence>
<dbReference type="InterPro" id="IPR007049">
    <property type="entry name" value="Carb-sel_porin_OprB"/>
</dbReference>
<evidence type="ECO:0000256" key="2">
    <source>
        <dbReference type="RuleBase" id="RU363072"/>
    </source>
</evidence>
<dbReference type="GO" id="GO:0015288">
    <property type="term" value="F:porin activity"/>
    <property type="evidence" value="ECO:0007669"/>
    <property type="project" value="InterPro"/>
</dbReference>
<dbReference type="GO" id="GO:0008643">
    <property type="term" value="P:carbohydrate transport"/>
    <property type="evidence" value="ECO:0007669"/>
    <property type="project" value="InterPro"/>
</dbReference>
<organism evidence="3 4">
    <name type="scientific">Alteromonas lipolytica</name>
    <dbReference type="NCBI Taxonomy" id="1856405"/>
    <lineage>
        <taxon>Bacteria</taxon>
        <taxon>Pseudomonadati</taxon>
        <taxon>Pseudomonadota</taxon>
        <taxon>Gammaproteobacteria</taxon>
        <taxon>Alteromonadales</taxon>
        <taxon>Alteromonadaceae</taxon>
        <taxon>Alteromonas/Salinimonas group</taxon>
        <taxon>Alteromonas</taxon>
    </lineage>
</organism>
<reference evidence="3 4" key="1">
    <citation type="submission" date="2016-09" db="EMBL/GenBank/DDBJ databases">
        <title>Alteromonas lipolytica, a new species isolated from sea water.</title>
        <authorList>
            <person name="Wu Y.-H."/>
            <person name="Cheng H."/>
            <person name="Xu X.-W."/>
        </authorList>
    </citation>
    <scope>NUCLEOTIDE SEQUENCE [LARGE SCALE GENOMIC DNA]</scope>
    <source>
        <strain evidence="3 4">JW12</strain>
    </source>
</reference>
<dbReference type="AlphaFoldDB" id="A0A1E8FEI8"/>
<name>A0A1E8FEI8_9ALTE</name>
<evidence type="ECO:0000256" key="1">
    <source>
        <dbReference type="ARBA" id="ARBA00008769"/>
    </source>
</evidence>
<evidence type="ECO:0000313" key="3">
    <source>
        <dbReference type="EMBL" id="OFI34331.1"/>
    </source>
</evidence>
<dbReference type="Proteomes" id="UP000176037">
    <property type="component" value="Unassembled WGS sequence"/>
</dbReference>
<dbReference type="Gene3D" id="2.40.160.180">
    <property type="entry name" value="Carbohydrate-selective porin OprB"/>
    <property type="match status" value="1"/>
</dbReference>
<dbReference type="GO" id="GO:0016020">
    <property type="term" value="C:membrane"/>
    <property type="evidence" value="ECO:0007669"/>
    <property type="project" value="InterPro"/>
</dbReference>
<comment type="caution">
    <text evidence="3">The sequence shown here is derived from an EMBL/GenBank/DDBJ whole genome shotgun (WGS) entry which is preliminary data.</text>
</comment>
<dbReference type="STRING" id="1856405.BFC17_18260"/>
<evidence type="ECO:0000313" key="4">
    <source>
        <dbReference type="Proteomes" id="UP000176037"/>
    </source>
</evidence>
<dbReference type="RefSeq" id="WP_070176447.1">
    <property type="nucleotide sequence ID" value="NZ_BMJR01000009.1"/>
</dbReference>
<accession>A0A1E8FEI8</accession>
<dbReference type="InterPro" id="IPR038673">
    <property type="entry name" value="OprB_sf"/>
</dbReference>